<dbReference type="EMBL" id="KQ947417">
    <property type="protein sequence ID" value="KUJ15822.1"/>
    <property type="molecule type" value="Genomic_DNA"/>
</dbReference>
<dbReference type="OrthoDB" id="3554221at2759"/>
<evidence type="ECO:0000313" key="4">
    <source>
        <dbReference type="Proteomes" id="UP000070700"/>
    </source>
</evidence>
<organism evidence="3 4">
    <name type="scientific">Mollisia scopiformis</name>
    <name type="common">Conifer needle endophyte fungus</name>
    <name type="synonym">Phialocephala scopiformis</name>
    <dbReference type="NCBI Taxonomy" id="149040"/>
    <lineage>
        <taxon>Eukaryota</taxon>
        <taxon>Fungi</taxon>
        <taxon>Dikarya</taxon>
        <taxon>Ascomycota</taxon>
        <taxon>Pezizomycotina</taxon>
        <taxon>Leotiomycetes</taxon>
        <taxon>Helotiales</taxon>
        <taxon>Mollisiaceae</taxon>
        <taxon>Mollisia</taxon>
    </lineage>
</organism>
<sequence>MASITSSLPSPSSSTGGMNYSNTAEEVYPVQISEESTVTAATTPIELTSTSQTNVQLDIPEDPIHQLPHNADDERNPKKLTIQTTVGSISPSSLADEKSQASADATKQSSHTWAKSISSFNISWPKSRAHRNTAATNNHTQWGIHWYSPTCMVVLTLVGIGVMVGHHLYNAKLHGYLVHDPQWLQRWGLALSTFGKMCLAGAVEIAYKQRVWVTVKKRPFRLSTIDGIFMACTDPSGFLNFDLITKATILTLLASLVWALPLSVIVSPATLTSITRLQNTSTICNGIQIIEFTHDDSVSISAPTDSATVNDGREGMAYINDMPSNASIAYYDQPSMGLRRISTRSLLSNFGPLQATNPCLGGANCSYQISFKGPSYDCADASTLSNYTNLAKSQLAPNGQAVYTSFTDVEEDQWGAPVEWQYMTADNDSTIGIFTQEPSLWIGYIINTTNPIEPFNNSSPWPYELEQHVLQCILQNSTYEYNISFINGLMQIDLSRVSKQIPLLPAGATQHPLDDNYGDFMGYHAAGFIFRNMLSGTVNQTNYTQWTRSYSSISQTPLLDGVSQYVVDNFSGAVEQQFATQILSLSTAPVLYDQVNITAVGIRV</sequence>
<dbReference type="RefSeq" id="XP_018070177.1">
    <property type="nucleotide sequence ID" value="XM_018219955.1"/>
</dbReference>
<dbReference type="KEGG" id="psco:LY89DRAFT_734971"/>
<proteinExistence type="predicted"/>
<keyword evidence="4" id="KW-1185">Reference proteome</keyword>
<feature type="compositionally biased region" description="Low complexity" evidence="1">
    <location>
        <begin position="1"/>
        <end position="15"/>
    </location>
</feature>
<feature type="transmembrane region" description="Helical" evidence="2">
    <location>
        <begin position="249"/>
        <end position="271"/>
    </location>
</feature>
<dbReference type="PANTHER" id="PTHR35041">
    <property type="entry name" value="MEDIATOR OF RNA POLYMERASE II TRANSCRIPTION SUBUNIT 1"/>
    <property type="match status" value="1"/>
</dbReference>
<feature type="transmembrane region" description="Helical" evidence="2">
    <location>
        <begin position="146"/>
        <end position="169"/>
    </location>
</feature>
<keyword evidence="2" id="KW-1133">Transmembrane helix</keyword>
<gene>
    <name evidence="3" type="ORF">LY89DRAFT_734971</name>
</gene>
<evidence type="ECO:0000256" key="1">
    <source>
        <dbReference type="SAM" id="MobiDB-lite"/>
    </source>
</evidence>
<evidence type="ECO:0000256" key="2">
    <source>
        <dbReference type="SAM" id="Phobius"/>
    </source>
</evidence>
<feature type="transmembrane region" description="Helical" evidence="2">
    <location>
        <begin position="189"/>
        <end position="207"/>
    </location>
</feature>
<evidence type="ECO:0000313" key="3">
    <source>
        <dbReference type="EMBL" id="KUJ15822.1"/>
    </source>
</evidence>
<protein>
    <submittedName>
        <fullName evidence="3">Uncharacterized protein</fullName>
    </submittedName>
</protein>
<feature type="region of interest" description="Disordered" evidence="1">
    <location>
        <begin position="1"/>
        <end position="22"/>
    </location>
</feature>
<dbReference type="Proteomes" id="UP000070700">
    <property type="component" value="Unassembled WGS sequence"/>
</dbReference>
<keyword evidence="2" id="KW-0812">Transmembrane</keyword>
<dbReference type="AlphaFoldDB" id="A0A194X7P1"/>
<accession>A0A194X7P1</accession>
<dbReference type="GeneID" id="28829681"/>
<feature type="region of interest" description="Disordered" evidence="1">
    <location>
        <begin position="86"/>
        <end position="108"/>
    </location>
</feature>
<dbReference type="PANTHER" id="PTHR35041:SF3">
    <property type="entry name" value="FORMYLMETHIONINE DEFORMYLASE-LIKE PROTEIN"/>
    <property type="match status" value="1"/>
</dbReference>
<name>A0A194X7P1_MOLSC</name>
<dbReference type="InParanoid" id="A0A194X7P1"/>
<reference evidence="3 4" key="1">
    <citation type="submission" date="2015-10" db="EMBL/GenBank/DDBJ databases">
        <title>Full genome of DAOMC 229536 Phialocephala scopiformis, a fungal endophyte of spruce producing the potent anti-insectan compound rugulosin.</title>
        <authorList>
            <consortium name="DOE Joint Genome Institute"/>
            <person name="Walker A.K."/>
            <person name="Frasz S.L."/>
            <person name="Seifert K.A."/>
            <person name="Miller J.D."/>
            <person name="Mondo S.J."/>
            <person name="Labutti K."/>
            <person name="Lipzen A."/>
            <person name="Dockter R."/>
            <person name="Kennedy M."/>
            <person name="Grigoriev I.V."/>
            <person name="Spatafora J.W."/>
        </authorList>
    </citation>
    <scope>NUCLEOTIDE SEQUENCE [LARGE SCALE GENOMIC DNA]</scope>
    <source>
        <strain evidence="3 4">CBS 120377</strain>
    </source>
</reference>
<keyword evidence="2" id="KW-0472">Membrane</keyword>